<protein>
    <submittedName>
        <fullName evidence="3">Uncharacterized protein</fullName>
    </submittedName>
</protein>
<evidence type="ECO:0000313" key="3">
    <source>
        <dbReference type="WBParaSite" id="PSU_v2.g15891.t1"/>
    </source>
</evidence>
<dbReference type="AlphaFoldDB" id="A0A914YAV0"/>
<keyword evidence="1" id="KW-0472">Membrane</keyword>
<keyword evidence="2" id="KW-1185">Reference proteome</keyword>
<accession>A0A914YAV0</accession>
<proteinExistence type="predicted"/>
<dbReference type="WBParaSite" id="PSU_v2.g15891.t1">
    <property type="protein sequence ID" value="PSU_v2.g15891.t1"/>
    <property type="gene ID" value="PSU_v2.g15891"/>
</dbReference>
<organism evidence="2 3">
    <name type="scientific">Panagrolaimus superbus</name>
    <dbReference type="NCBI Taxonomy" id="310955"/>
    <lineage>
        <taxon>Eukaryota</taxon>
        <taxon>Metazoa</taxon>
        <taxon>Ecdysozoa</taxon>
        <taxon>Nematoda</taxon>
        <taxon>Chromadorea</taxon>
        <taxon>Rhabditida</taxon>
        <taxon>Tylenchina</taxon>
        <taxon>Panagrolaimomorpha</taxon>
        <taxon>Panagrolaimoidea</taxon>
        <taxon>Panagrolaimidae</taxon>
        <taxon>Panagrolaimus</taxon>
    </lineage>
</organism>
<evidence type="ECO:0000256" key="1">
    <source>
        <dbReference type="SAM" id="Phobius"/>
    </source>
</evidence>
<reference evidence="3" key="1">
    <citation type="submission" date="2022-11" db="UniProtKB">
        <authorList>
            <consortium name="WormBaseParasite"/>
        </authorList>
    </citation>
    <scope>IDENTIFICATION</scope>
</reference>
<dbReference type="Proteomes" id="UP000887577">
    <property type="component" value="Unplaced"/>
</dbReference>
<feature type="transmembrane region" description="Helical" evidence="1">
    <location>
        <begin position="51"/>
        <end position="71"/>
    </location>
</feature>
<keyword evidence="1" id="KW-1133">Transmembrane helix</keyword>
<sequence length="134" mass="15662">MSTLDPPYDTIFAISNYVQDIIWVIVIIFELLTVIFFGIEFTRKTSNFRTSYYIMLTIGLAVDVFCQTLTLRKYIVANTDIGDLWNYIESSSSFYLAIYSDVWNITLILNRCTAIWFTFYSSRVCKFLDVLDFA</sequence>
<evidence type="ECO:0000313" key="2">
    <source>
        <dbReference type="Proteomes" id="UP000887577"/>
    </source>
</evidence>
<keyword evidence="1" id="KW-0812">Transmembrane</keyword>
<name>A0A914YAV0_9BILA</name>
<feature type="transmembrane region" description="Helical" evidence="1">
    <location>
        <begin position="20"/>
        <end position="39"/>
    </location>
</feature>